<comment type="function">
    <text evidence="8">Component of the Mediator complex, a coactivator involved in the regulated transcription of nearly all RNA polymerase II-dependent genes. Mediator functions as a bridge to convey information from gene-specific regulatory proteins to the basal RNA polymerase II transcription machinery. Mediator is recruited to promoters by direct interactions with regulatory proteins and serves as a scaffold for the assembly of a functional preinitiation complex with RNA polymerase II and the general transcription factors.</text>
</comment>
<keyword evidence="5" id="KW-0010">Activator</keyword>
<dbReference type="InterPro" id="IPR021419">
    <property type="entry name" value="Mediator_Med25_VWA"/>
</dbReference>
<keyword evidence="13" id="KW-1185">Reference proteome</keyword>
<evidence type="ECO:0000313" key="12">
    <source>
        <dbReference type="Ensembl" id="ENSGAGP00000008309.1"/>
    </source>
</evidence>
<keyword evidence="7 8" id="KW-0539">Nucleus</keyword>
<dbReference type="GO" id="GO:0016592">
    <property type="term" value="C:mediator complex"/>
    <property type="evidence" value="ECO:0007669"/>
    <property type="project" value="UniProtKB-UniRule"/>
</dbReference>
<organism evidence="12 13">
    <name type="scientific">Gopherus agassizii</name>
    <name type="common">Agassiz's desert tortoise</name>
    <dbReference type="NCBI Taxonomy" id="38772"/>
    <lineage>
        <taxon>Eukaryota</taxon>
        <taxon>Metazoa</taxon>
        <taxon>Chordata</taxon>
        <taxon>Craniata</taxon>
        <taxon>Vertebrata</taxon>
        <taxon>Euteleostomi</taxon>
        <taxon>Archelosauria</taxon>
        <taxon>Testudinata</taxon>
        <taxon>Testudines</taxon>
        <taxon>Cryptodira</taxon>
        <taxon>Durocryptodira</taxon>
        <taxon>Testudinoidea</taxon>
        <taxon>Testudinidae</taxon>
        <taxon>Gopherus</taxon>
    </lineage>
</organism>
<dbReference type="Pfam" id="PF11265">
    <property type="entry name" value="Med25_VWA"/>
    <property type="match status" value="1"/>
</dbReference>
<dbReference type="Gene3D" id="2.40.290.30">
    <property type="entry name" value="Mediator complex subunit 25, ACID domain"/>
    <property type="match status" value="1"/>
</dbReference>
<feature type="region of interest" description="Disordered" evidence="9">
    <location>
        <begin position="245"/>
        <end position="353"/>
    </location>
</feature>
<evidence type="ECO:0000256" key="5">
    <source>
        <dbReference type="ARBA" id="ARBA00023159"/>
    </source>
</evidence>
<evidence type="ECO:0000256" key="4">
    <source>
        <dbReference type="ARBA" id="ARBA00023015"/>
    </source>
</evidence>
<evidence type="ECO:0000256" key="2">
    <source>
        <dbReference type="ARBA" id="ARBA00009102"/>
    </source>
</evidence>
<dbReference type="Pfam" id="PF11232">
    <property type="entry name" value="Med25"/>
    <property type="match status" value="1"/>
</dbReference>
<dbReference type="InterPro" id="IPR021394">
    <property type="entry name" value="Med25_PTOV"/>
</dbReference>
<dbReference type="Proteomes" id="UP000291020">
    <property type="component" value="Unassembled WGS sequence"/>
</dbReference>
<dbReference type="AlphaFoldDB" id="A0A452H1B0"/>
<dbReference type="InterPro" id="IPR038196">
    <property type="entry name" value="Med25_PTOV_sf"/>
</dbReference>
<comment type="subunit">
    <text evidence="8">Component of the Mediator complex.</text>
</comment>
<dbReference type="Ensembl" id="ENSGAGT00000009566.1">
    <property type="protein sequence ID" value="ENSGAGP00000008309.1"/>
    <property type="gene ID" value="ENSGAGG00000006601.1"/>
</dbReference>
<feature type="compositionally biased region" description="Pro residues" evidence="9">
    <location>
        <begin position="248"/>
        <end position="269"/>
    </location>
</feature>
<keyword evidence="4 8" id="KW-0805">Transcription regulation</keyword>
<name>A0A452H1B0_9SAUR</name>
<dbReference type="STRING" id="38772.ENSGAGP00000008309"/>
<dbReference type="SUPFAM" id="SSF53300">
    <property type="entry name" value="vWA-like"/>
    <property type="match status" value="1"/>
</dbReference>
<dbReference type="PANTHER" id="PTHR12433:SF11">
    <property type="entry name" value="MEDIATOR OF RNA POLYMERASE II TRANSCRIPTION SUBUNIT 25"/>
    <property type="match status" value="1"/>
</dbReference>
<evidence type="ECO:0000256" key="6">
    <source>
        <dbReference type="ARBA" id="ARBA00023163"/>
    </source>
</evidence>
<feature type="domain" description="Mediator of RNA polymerase II transcription subunit 25 von Willebrand factor type A" evidence="11">
    <location>
        <begin position="16"/>
        <end position="226"/>
    </location>
</feature>
<protein>
    <recommendedName>
        <fullName evidence="3 8">Mediator of RNA polymerase II transcription subunit 25</fullName>
    </recommendedName>
</protein>
<reference evidence="12" key="3">
    <citation type="submission" date="2025-09" db="UniProtKB">
        <authorList>
            <consortium name="Ensembl"/>
        </authorList>
    </citation>
    <scope>IDENTIFICATION</scope>
</reference>
<evidence type="ECO:0000259" key="10">
    <source>
        <dbReference type="Pfam" id="PF11232"/>
    </source>
</evidence>
<feature type="compositionally biased region" description="Pro residues" evidence="9">
    <location>
        <begin position="340"/>
        <end position="353"/>
    </location>
</feature>
<evidence type="ECO:0000256" key="3">
    <source>
        <dbReference type="ARBA" id="ARBA00019694"/>
    </source>
</evidence>
<dbReference type="PANTHER" id="PTHR12433">
    <property type="entry name" value="MEDIATOR OF RNA POLYMERASE II TRANSCRIPTION SUBUNIT 25"/>
    <property type="match status" value="1"/>
</dbReference>
<sequence length="513" mass="54366">MVVPGLELPAQAVAGMVADVVFVIEGTANLGPYFESLRKHYLLPAIEYFNGGPPAETDFGGDYGGTQYSLVVFNTVDCAPESYVQCHAPTSSAYEFVTWLDGIQFVGGGGESCSLIAEGLSTALQLFDDFKKMREQIGQTHKVCILICNSPPYLLPAVESTTYSGYTTENLVQKIGERGIHFSVVSPRKLPALRVLFDKATPGGMLEAQPKDFSQDPRHMILIRGMVLPVGGSAASGAIQPKQVVPQPQLPTAPPQHPPAPQQPLPPASQPYQVRPPRGGSQPCLPALPGTSPPGGVPALPPSPTRYVPPGGGPSPASQPYQVRPPRGESQPCLPALPGTSPPGGVPALPPSPTRLVWGAPGLGLTMLSLPQPSSVAPSGVSVTPPAAPQLGAAQLSGAQQSVTNKVLAWNGVLEWQEKPKPASVDSSTKLTRSLPCQVYVNPGENLKTDQWPQKLIMQLIPQQLLTTLGPLFRNSRMVQFHFTNKDLESLKGLYRIMGNGFVRLGPPCGPPP</sequence>
<accession>A0A452H1B0</accession>
<evidence type="ECO:0000256" key="7">
    <source>
        <dbReference type="ARBA" id="ARBA00023242"/>
    </source>
</evidence>
<evidence type="ECO:0000256" key="8">
    <source>
        <dbReference type="RuleBase" id="RU369088"/>
    </source>
</evidence>
<feature type="domain" description="Mediator complex subunit Med25 PTOV" evidence="10">
    <location>
        <begin position="405"/>
        <end position="503"/>
    </location>
</feature>
<dbReference type="InterPro" id="IPR036465">
    <property type="entry name" value="vWFA_dom_sf"/>
</dbReference>
<keyword evidence="6 8" id="KW-0804">Transcription</keyword>
<evidence type="ECO:0000313" key="13">
    <source>
        <dbReference type="Proteomes" id="UP000291020"/>
    </source>
</evidence>
<proteinExistence type="inferred from homology"/>
<comment type="subcellular location">
    <subcellularLocation>
        <location evidence="1 8">Nucleus</location>
    </subcellularLocation>
</comment>
<comment type="similarity">
    <text evidence="2 8">Belongs to the Mediator complex subunit 25 family.</text>
</comment>
<evidence type="ECO:0000256" key="1">
    <source>
        <dbReference type="ARBA" id="ARBA00004123"/>
    </source>
</evidence>
<reference evidence="12" key="2">
    <citation type="submission" date="2025-08" db="UniProtKB">
        <authorList>
            <consortium name="Ensembl"/>
        </authorList>
    </citation>
    <scope>IDENTIFICATION</scope>
</reference>
<feature type="compositionally biased region" description="Pro residues" evidence="9">
    <location>
        <begin position="291"/>
        <end position="304"/>
    </location>
</feature>
<evidence type="ECO:0000256" key="9">
    <source>
        <dbReference type="SAM" id="MobiDB-lite"/>
    </source>
</evidence>
<evidence type="ECO:0000259" key="11">
    <source>
        <dbReference type="Pfam" id="PF11265"/>
    </source>
</evidence>
<dbReference type="GO" id="GO:0005667">
    <property type="term" value="C:transcription regulator complex"/>
    <property type="evidence" value="ECO:0007669"/>
    <property type="project" value="UniProtKB-UniRule"/>
</dbReference>
<dbReference type="GO" id="GO:0045944">
    <property type="term" value="P:positive regulation of transcription by RNA polymerase II"/>
    <property type="evidence" value="ECO:0007669"/>
    <property type="project" value="TreeGrafter"/>
</dbReference>
<reference evidence="13" key="1">
    <citation type="journal article" date="2017" name="PLoS ONE">
        <title>The Agassiz's desert tortoise genome provides a resource for the conservation of a threatened species.</title>
        <authorList>
            <person name="Tollis M."/>
            <person name="DeNardo D.F."/>
            <person name="Cornelius J.A."/>
            <person name="Dolby G.A."/>
            <person name="Edwards T."/>
            <person name="Henen B.T."/>
            <person name="Karl A.E."/>
            <person name="Murphy R.W."/>
            <person name="Kusumi K."/>
        </authorList>
    </citation>
    <scope>NUCLEOTIDE SEQUENCE [LARGE SCALE GENOMIC DNA]</scope>
</reference>